<evidence type="ECO:0000256" key="3">
    <source>
        <dbReference type="SAM" id="MobiDB-lite"/>
    </source>
</evidence>
<keyword evidence="2" id="KW-0560">Oxidoreductase</keyword>
<evidence type="ECO:0000313" key="4">
    <source>
        <dbReference type="EMBL" id="MFD1144233.1"/>
    </source>
</evidence>
<reference evidence="5" key="1">
    <citation type="journal article" date="2019" name="Int. J. Syst. Evol. Microbiol.">
        <title>The Global Catalogue of Microorganisms (GCM) 10K type strain sequencing project: providing services to taxonomists for standard genome sequencing and annotation.</title>
        <authorList>
            <consortium name="The Broad Institute Genomics Platform"/>
            <consortium name="The Broad Institute Genome Sequencing Center for Infectious Disease"/>
            <person name="Wu L."/>
            <person name="Ma J."/>
        </authorList>
    </citation>
    <scope>NUCLEOTIDE SEQUENCE [LARGE SCALE GENOMIC DNA]</scope>
    <source>
        <strain evidence="5">CCUG 55608</strain>
    </source>
</reference>
<dbReference type="NCBIfam" id="NF005214">
    <property type="entry name" value="PRK06701.1"/>
    <property type="match status" value="1"/>
</dbReference>
<dbReference type="Pfam" id="PF13561">
    <property type="entry name" value="adh_short_C2"/>
    <property type="match status" value="1"/>
</dbReference>
<keyword evidence="5" id="KW-1185">Reference proteome</keyword>
<dbReference type="PROSITE" id="PS00061">
    <property type="entry name" value="ADH_SHORT"/>
    <property type="match status" value="1"/>
</dbReference>
<dbReference type="SUPFAM" id="SSF51735">
    <property type="entry name" value="NAD(P)-binding Rossmann-fold domains"/>
    <property type="match status" value="1"/>
</dbReference>
<dbReference type="PANTHER" id="PTHR48107">
    <property type="entry name" value="NADPH-DEPENDENT ALDEHYDE REDUCTASE-LIKE PROTEIN, CHLOROPLASTIC-RELATED"/>
    <property type="match status" value="1"/>
</dbReference>
<organism evidence="4 5">
    <name type="scientific">Larkinella insperata</name>
    <dbReference type="NCBI Taxonomy" id="332158"/>
    <lineage>
        <taxon>Bacteria</taxon>
        <taxon>Pseudomonadati</taxon>
        <taxon>Bacteroidota</taxon>
        <taxon>Cytophagia</taxon>
        <taxon>Cytophagales</taxon>
        <taxon>Spirosomataceae</taxon>
        <taxon>Larkinella</taxon>
    </lineage>
</organism>
<evidence type="ECO:0000256" key="1">
    <source>
        <dbReference type="ARBA" id="ARBA00006484"/>
    </source>
</evidence>
<feature type="region of interest" description="Disordered" evidence="3">
    <location>
        <begin position="1"/>
        <end position="21"/>
    </location>
</feature>
<name>A0ABW3Q977_9BACT</name>
<proteinExistence type="inferred from homology"/>
<dbReference type="Proteomes" id="UP001597116">
    <property type="component" value="Unassembled WGS sequence"/>
</dbReference>
<evidence type="ECO:0000256" key="2">
    <source>
        <dbReference type="ARBA" id="ARBA00023002"/>
    </source>
</evidence>
<sequence>METKIPPQHQDIQPGLESELDPQPKVIGYTYVGSGKLKGKVALITGGDSGIGRAVAVHFAREGADVAIAYTAREEGDAQRTRELVEREGQQCLLLPGDLRDPSYCERLPEDTVRRFGKLNIVVNNAGLQLAHQRFEDMTDEDLVNTFEINIYSFFRVTRASLKYLSEGDSIINTTSVTAYQGRADLPEYSATKGAIMSFTRALSSNLAEKKIRVNGVAPGPIWTPLNPASVDAKQVAQFGQDVPMKRPGQPSEVAPAYVYLASADASYVTGQTLHPNGGTIINA</sequence>
<accession>A0ABW3Q977</accession>
<dbReference type="PRINTS" id="PR00081">
    <property type="entry name" value="GDHRDH"/>
</dbReference>
<dbReference type="InterPro" id="IPR002347">
    <property type="entry name" value="SDR_fam"/>
</dbReference>
<gene>
    <name evidence="4" type="ORF">ACFQ4C_24115</name>
</gene>
<dbReference type="InterPro" id="IPR020904">
    <property type="entry name" value="Sc_DH/Rdtase_CS"/>
</dbReference>
<dbReference type="RefSeq" id="WP_265988965.1">
    <property type="nucleotide sequence ID" value="NZ_CP110973.1"/>
</dbReference>
<dbReference type="InterPro" id="IPR036291">
    <property type="entry name" value="NAD(P)-bd_dom_sf"/>
</dbReference>
<dbReference type="PRINTS" id="PR00080">
    <property type="entry name" value="SDRFAMILY"/>
</dbReference>
<dbReference type="Gene3D" id="3.40.50.720">
    <property type="entry name" value="NAD(P)-binding Rossmann-like Domain"/>
    <property type="match status" value="1"/>
</dbReference>
<dbReference type="PANTHER" id="PTHR48107:SF16">
    <property type="entry name" value="NADPH-DEPENDENT ALDEHYDE REDUCTASE 1, CHLOROPLASTIC"/>
    <property type="match status" value="1"/>
</dbReference>
<evidence type="ECO:0000313" key="5">
    <source>
        <dbReference type="Proteomes" id="UP001597116"/>
    </source>
</evidence>
<comment type="caution">
    <text evidence="4">The sequence shown here is derived from an EMBL/GenBank/DDBJ whole genome shotgun (WGS) entry which is preliminary data.</text>
</comment>
<comment type="similarity">
    <text evidence="1">Belongs to the short-chain dehydrogenases/reductases (SDR) family.</text>
</comment>
<protein>
    <submittedName>
        <fullName evidence="4">SDR family oxidoreductase</fullName>
    </submittedName>
</protein>
<dbReference type="EMBL" id="JBHTLP010000021">
    <property type="protein sequence ID" value="MFD1144233.1"/>
    <property type="molecule type" value="Genomic_DNA"/>
</dbReference>
<dbReference type="CDD" id="cd05355">
    <property type="entry name" value="SDR_c1"/>
    <property type="match status" value="1"/>
</dbReference>